<gene>
    <name evidence="1" type="ORF">IE53DRAFT_362716</name>
</gene>
<reference evidence="1 2" key="1">
    <citation type="journal article" date="2018" name="Mol. Biol. Evol.">
        <title>Broad Genomic Sampling Reveals a Smut Pathogenic Ancestry of the Fungal Clade Ustilaginomycotina.</title>
        <authorList>
            <person name="Kijpornyongpan T."/>
            <person name="Mondo S.J."/>
            <person name="Barry K."/>
            <person name="Sandor L."/>
            <person name="Lee J."/>
            <person name="Lipzen A."/>
            <person name="Pangilinan J."/>
            <person name="LaButti K."/>
            <person name="Hainaut M."/>
            <person name="Henrissat B."/>
            <person name="Grigoriev I.V."/>
            <person name="Spatafora J.W."/>
            <person name="Aime M.C."/>
        </authorList>
    </citation>
    <scope>NUCLEOTIDE SEQUENCE [LARGE SCALE GENOMIC DNA]</scope>
    <source>
        <strain evidence="1 2">SA 807</strain>
    </source>
</reference>
<organism evidence="1 2">
    <name type="scientific">Violaceomyces palustris</name>
    <dbReference type="NCBI Taxonomy" id="1673888"/>
    <lineage>
        <taxon>Eukaryota</taxon>
        <taxon>Fungi</taxon>
        <taxon>Dikarya</taxon>
        <taxon>Basidiomycota</taxon>
        <taxon>Ustilaginomycotina</taxon>
        <taxon>Ustilaginomycetes</taxon>
        <taxon>Violaceomycetales</taxon>
        <taxon>Violaceomycetaceae</taxon>
        <taxon>Violaceomyces</taxon>
    </lineage>
</organism>
<keyword evidence="2" id="KW-1185">Reference proteome</keyword>
<sequence length="615" mass="66459">MVGINVPVNHQEVLGHYYDGRENWKGLVPQDLSMRLQLLGRLESEAKISNKFQAQDGSGAFSPSLSASESSPSPPGFGYSASSYKTETSSIPLTPASESSFDEGTAPHLGHRLSGGIPEEIAVEDNVFSEEIVPRLHQDDISFAEVDIPTPELSLREVRRQIVQQFPFLVNPPEPVAKLRKAGAPPPAMEPLPRVATEEEKLARERSLTVSLESENLKSVIKAQVVLERRKGFWKKISKAEVGQVAEQLPSMPSPWLLTMNTASLLAEGKASNKKTYELPDYRITTSCEKCQGCKKMVCGKCNGIQADECFWCDGSGVRKGKTCDSCKGSHVYQCSGCENQGKVACDECEGEGKVVMGYMIEVKLKAVELPAIPAALLIDPATGRAPSSSPAMMKAAREKVLSTIDRMCASQSQRTSPVIPVMARCLWERSCVRVFSVVRPLNFKWKKSKSNDLDATPEGDKENIPSSAQSSYFPYTDQVEPDSELRYFSIPSAPDAVIKECSSKSRIGSRAASKYSSPVGSRKVTPAASPSGIASLSPKASIANIKAAIGAREKNLRAGSSNTSSSSSSPTSSPPPSVKAKKGIINLFHRRGSSPGSLTSISSVPKWARRTSQQ</sequence>
<protein>
    <submittedName>
        <fullName evidence="1">Uncharacterized protein</fullName>
    </submittedName>
</protein>
<proteinExistence type="predicted"/>
<name>A0ACD0NVZ7_9BASI</name>
<dbReference type="Proteomes" id="UP000245626">
    <property type="component" value="Unassembled WGS sequence"/>
</dbReference>
<dbReference type="EMBL" id="KZ819981">
    <property type="protein sequence ID" value="PWN49993.1"/>
    <property type="molecule type" value="Genomic_DNA"/>
</dbReference>
<evidence type="ECO:0000313" key="1">
    <source>
        <dbReference type="EMBL" id="PWN49993.1"/>
    </source>
</evidence>
<accession>A0ACD0NVZ7</accession>
<evidence type="ECO:0000313" key="2">
    <source>
        <dbReference type="Proteomes" id="UP000245626"/>
    </source>
</evidence>